<evidence type="ECO:0000313" key="2">
    <source>
        <dbReference type="EMBL" id="KAG6771716.1"/>
    </source>
</evidence>
<dbReference type="AlphaFoldDB" id="A0A8X7ZMD7"/>
<organism evidence="2 3">
    <name type="scientific">Populus tomentosa</name>
    <name type="common">Chinese white poplar</name>
    <dbReference type="NCBI Taxonomy" id="118781"/>
    <lineage>
        <taxon>Eukaryota</taxon>
        <taxon>Viridiplantae</taxon>
        <taxon>Streptophyta</taxon>
        <taxon>Embryophyta</taxon>
        <taxon>Tracheophyta</taxon>
        <taxon>Spermatophyta</taxon>
        <taxon>Magnoliopsida</taxon>
        <taxon>eudicotyledons</taxon>
        <taxon>Gunneridae</taxon>
        <taxon>Pentapetalae</taxon>
        <taxon>rosids</taxon>
        <taxon>fabids</taxon>
        <taxon>Malpighiales</taxon>
        <taxon>Salicaceae</taxon>
        <taxon>Saliceae</taxon>
        <taxon>Populus</taxon>
    </lineage>
</organism>
<reference evidence="2" key="1">
    <citation type="journal article" date="2020" name="bioRxiv">
        <title>Hybrid origin of Populus tomentosa Carr. identified through genome sequencing and phylogenomic analysis.</title>
        <authorList>
            <person name="An X."/>
            <person name="Gao K."/>
            <person name="Chen Z."/>
            <person name="Li J."/>
            <person name="Yang X."/>
            <person name="Yang X."/>
            <person name="Zhou J."/>
            <person name="Guo T."/>
            <person name="Zhao T."/>
            <person name="Huang S."/>
            <person name="Miao D."/>
            <person name="Khan W.U."/>
            <person name="Rao P."/>
            <person name="Ye M."/>
            <person name="Lei B."/>
            <person name="Liao W."/>
            <person name="Wang J."/>
            <person name="Ji L."/>
            <person name="Li Y."/>
            <person name="Guo B."/>
            <person name="Mustafa N.S."/>
            <person name="Li S."/>
            <person name="Yun Q."/>
            <person name="Keller S.R."/>
            <person name="Mao J."/>
            <person name="Zhang R."/>
            <person name="Strauss S.H."/>
        </authorList>
    </citation>
    <scope>NUCLEOTIDE SEQUENCE</scope>
    <source>
        <strain evidence="2">GM15</strain>
        <tissue evidence="2">Leaf</tissue>
    </source>
</reference>
<dbReference type="Proteomes" id="UP000886885">
    <property type="component" value="Chromosome 6A"/>
</dbReference>
<keyword evidence="3" id="KW-1185">Reference proteome</keyword>
<keyword evidence="1" id="KW-0732">Signal</keyword>
<protein>
    <submittedName>
        <fullName evidence="2">Uncharacterized protein</fullName>
    </submittedName>
</protein>
<evidence type="ECO:0000313" key="3">
    <source>
        <dbReference type="Proteomes" id="UP000886885"/>
    </source>
</evidence>
<dbReference type="EMBL" id="JAAWWB010000011">
    <property type="protein sequence ID" value="KAG6771716.1"/>
    <property type="molecule type" value="Genomic_DNA"/>
</dbReference>
<comment type="caution">
    <text evidence="2">The sequence shown here is derived from an EMBL/GenBank/DDBJ whole genome shotgun (WGS) entry which is preliminary data.</text>
</comment>
<gene>
    <name evidence="2" type="ORF">POTOM_023102</name>
</gene>
<feature type="signal peptide" evidence="1">
    <location>
        <begin position="1"/>
        <end position="29"/>
    </location>
</feature>
<feature type="chain" id="PRO_5036502507" evidence="1">
    <location>
        <begin position="30"/>
        <end position="124"/>
    </location>
</feature>
<proteinExistence type="predicted"/>
<sequence length="124" mass="13929">MGCFHRRVAVCALLIVILFTSSISVLTEARISKFEAIQGAKLLKFESPWTSFTPKESKKPSPSATESEADWHFSKFPIGKSFNTSTWVGVSKASWVTIFLQNIYFDDVGLTIMIQKWFAAIMCP</sequence>
<accession>A0A8X7ZMD7</accession>
<evidence type="ECO:0000256" key="1">
    <source>
        <dbReference type="SAM" id="SignalP"/>
    </source>
</evidence>
<name>A0A8X7ZMD7_POPTO</name>